<evidence type="ECO:0000256" key="1">
    <source>
        <dbReference type="SAM" id="MobiDB-lite"/>
    </source>
</evidence>
<organism evidence="2 3">
    <name type="scientific">Corchorus capsularis</name>
    <name type="common">Jute</name>
    <dbReference type="NCBI Taxonomy" id="210143"/>
    <lineage>
        <taxon>Eukaryota</taxon>
        <taxon>Viridiplantae</taxon>
        <taxon>Streptophyta</taxon>
        <taxon>Embryophyta</taxon>
        <taxon>Tracheophyta</taxon>
        <taxon>Spermatophyta</taxon>
        <taxon>Magnoliopsida</taxon>
        <taxon>eudicotyledons</taxon>
        <taxon>Gunneridae</taxon>
        <taxon>Pentapetalae</taxon>
        <taxon>rosids</taxon>
        <taxon>malvids</taxon>
        <taxon>Malvales</taxon>
        <taxon>Malvaceae</taxon>
        <taxon>Grewioideae</taxon>
        <taxon>Apeibeae</taxon>
        <taxon>Corchorus</taxon>
    </lineage>
</organism>
<feature type="compositionally biased region" description="Polar residues" evidence="1">
    <location>
        <begin position="8"/>
        <end position="17"/>
    </location>
</feature>
<comment type="caution">
    <text evidence="2">The sequence shown here is derived from an EMBL/GenBank/DDBJ whole genome shotgun (WGS) entry which is preliminary data.</text>
</comment>
<proteinExistence type="predicted"/>
<gene>
    <name evidence="2" type="ORF">CCACVL1_27039</name>
</gene>
<evidence type="ECO:0000313" key="3">
    <source>
        <dbReference type="Proteomes" id="UP000188268"/>
    </source>
</evidence>
<protein>
    <submittedName>
        <fullName evidence="2">Uncharacterized protein</fullName>
    </submittedName>
</protein>
<feature type="region of interest" description="Disordered" evidence="1">
    <location>
        <begin position="1"/>
        <end position="38"/>
    </location>
</feature>
<name>A0A1R3GCJ8_COCAP</name>
<dbReference type="Gramene" id="OMO55740">
    <property type="protein sequence ID" value="OMO55740"/>
    <property type="gene ID" value="CCACVL1_27039"/>
</dbReference>
<dbReference type="AlphaFoldDB" id="A0A1R3GCJ8"/>
<feature type="compositionally biased region" description="Low complexity" evidence="1">
    <location>
        <begin position="18"/>
        <end position="38"/>
    </location>
</feature>
<keyword evidence="3" id="KW-1185">Reference proteome</keyword>
<sequence>MARHPCSLSDSETDTTTPPQLQSSALLPLDVAAPADAH</sequence>
<evidence type="ECO:0000313" key="2">
    <source>
        <dbReference type="EMBL" id="OMO55740.1"/>
    </source>
</evidence>
<reference evidence="2 3" key="1">
    <citation type="submission" date="2013-09" db="EMBL/GenBank/DDBJ databases">
        <title>Corchorus capsularis genome sequencing.</title>
        <authorList>
            <person name="Alam M."/>
            <person name="Haque M.S."/>
            <person name="Islam M.S."/>
            <person name="Emdad E.M."/>
            <person name="Islam M.M."/>
            <person name="Ahmed B."/>
            <person name="Halim A."/>
            <person name="Hossen Q.M.M."/>
            <person name="Hossain M.Z."/>
            <person name="Ahmed R."/>
            <person name="Khan M.M."/>
            <person name="Islam R."/>
            <person name="Rashid M.M."/>
            <person name="Khan S.A."/>
            <person name="Rahman M.S."/>
            <person name="Alam M."/>
        </authorList>
    </citation>
    <scope>NUCLEOTIDE SEQUENCE [LARGE SCALE GENOMIC DNA]</scope>
    <source>
        <strain evidence="3">cv. CVL-1</strain>
        <tissue evidence="2">Whole seedling</tissue>
    </source>
</reference>
<dbReference type="EMBL" id="AWWV01014571">
    <property type="protein sequence ID" value="OMO55740.1"/>
    <property type="molecule type" value="Genomic_DNA"/>
</dbReference>
<dbReference type="Proteomes" id="UP000188268">
    <property type="component" value="Unassembled WGS sequence"/>
</dbReference>
<accession>A0A1R3GCJ8</accession>